<proteinExistence type="inferred from homology"/>
<sequence length="231" mass="26139">MKFQEELVHGTLVKRYKRFLADVELDNGETVTAHCTNSGTMKSCLENGAEVFLSPATDPKRKTRFTWEMIKINGDWVGINTGNPNKLAFEAISEQTIPGLDNYSTVRREVKFEDSRFDVFAENDEEKCFVEVKNVTLKEGKYALFPDAVTTRGQKHLKTLMDVKKQGMRAAMLYIVQRTDVEIFAPAKEIDPNYAAALKEAVANGVEVFVMQAKVTPQNIELIKRLPVEIE</sequence>
<dbReference type="PANTHER" id="PTHR30545:SF2">
    <property type="entry name" value="SUGAR FERMENTATION STIMULATION PROTEIN A"/>
    <property type="match status" value="1"/>
</dbReference>
<organism evidence="4 5">
    <name type="scientific">Mariniphaga anaerophila</name>
    <dbReference type="NCBI Taxonomy" id="1484053"/>
    <lineage>
        <taxon>Bacteria</taxon>
        <taxon>Pseudomonadati</taxon>
        <taxon>Bacteroidota</taxon>
        <taxon>Bacteroidia</taxon>
        <taxon>Marinilabiliales</taxon>
        <taxon>Prolixibacteraceae</taxon>
        <taxon>Mariniphaga</taxon>
    </lineage>
</organism>
<evidence type="ECO:0000313" key="5">
    <source>
        <dbReference type="Proteomes" id="UP000184164"/>
    </source>
</evidence>
<dbReference type="Gene3D" id="2.40.50.580">
    <property type="match status" value="1"/>
</dbReference>
<dbReference type="Pfam" id="PF03749">
    <property type="entry name" value="SfsA"/>
    <property type="match status" value="1"/>
</dbReference>
<dbReference type="InterPro" id="IPR041465">
    <property type="entry name" value="SfsA_N"/>
</dbReference>
<comment type="similarity">
    <text evidence="1">Belongs to the SfsA family.</text>
</comment>
<evidence type="ECO:0000256" key="1">
    <source>
        <dbReference type="HAMAP-Rule" id="MF_00095"/>
    </source>
</evidence>
<dbReference type="InterPro" id="IPR005224">
    <property type="entry name" value="SfsA"/>
</dbReference>
<evidence type="ECO:0000259" key="3">
    <source>
        <dbReference type="Pfam" id="PF17746"/>
    </source>
</evidence>
<dbReference type="EMBL" id="FQUM01000001">
    <property type="protein sequence ID" value="SHE44924.1"/>
    <property type="molecule type" value="Genomic_DNA"/>
</dbReference>
<keyword evidence="5" id="KW-1185">Reference proteome</keyword>
<protein>
    <recommendedName>
        <fullName evidence="1">Sugar fermentation stimulation protein homolog</fullName>
    </recommendedName>
</protein>
<dbReference type="RefSeq" id="WP_072998398.1">
    <property type="nucleotide sequence ID" value="NZ_FQUM01000001.1"/>
</dbReference>
<dbReference type="PANTHER" id="PTHR30545">
    <property type="entry name" value="SUGAR FERMENTATION STIMULATION PROTEIN A"/>
    <property type="match status" value="1"/>
</dbReference>
<evidence type="ECO:0000259" key="2">
    <source>
        <dbReference type="Pfam" id="PF03749"/>
    </source>
</evidence>
<reference evidence="4 5" key="1">
    <citation type="submission" date="2016-11" db="EMBL/GenBank/DDBJ databases">
        <authorList>
            <person name="Jaros S."/>
            <person name="Januszkiewicz K."/>
            <person name="Wedrychowicz H."/>
        </authorList>
    </citation>
    <scope>NUCLEOTIDE SEQUENCE [LARGE SCALE GENOMIC DNA]</scope>
    <source>
        <strain evidence="4 5">DSM 26910</strain>
    </source>
</reference>
<evidence type="ECO:0000313" key="4">
    <source>
        <dbReference type="EMBL" id="SHE44924.1"/>
    </source>
</evidence>
<accession>A0A1M4TKN6</accession>
<dbReference type="GO" id="GO:0003677">
    <property type="term" value="F:DNA binding"/>
    <property type="evidence" value="ECO:0007669"/>
    <property type="project" value="InterPro"/>
</dbReference>
<dbReference type="CDD" id="cd22359">
    <property type="entry name" value="SfsA-like_bacterial"/>
    <property type="match status" value="1"/>
</dbReference>
<dbReference type="OrthoDB" id="9802365at2"/>
<dbReference type="Proteomes" id="UP000184164">
    <property type="component" value="Unassembled WGS sequence"/>
</dbReference>
<dbReference type="Gene3D" id="3.40.1350.60">
    <property type="match status" value="1"/>
</dbReference>
<feature type="domain" description="SfsA N-terminal OB" evidence="3">
    <location>
        <begin position="13"/>
        <end position="79"/>
    </location>
</feature>
<dbReference type="HAMAP" id="MF_00095">
    <property type="entry name" value="SfsA"/>
    <property type="match status" value="1"/>
</dbReference>
<dbReference type="NCBIfam" id="TIGR00230">
    <property type="entry name" value="sfsA"/>
    <property type="match status" value="1"/>
</dbReference>
<dbReference type="STRING" id="1484053.SAMN05444274_101384"/>
<dbReference type="AlphaFoldDB" id="A0A1M4TKN6"/>
<name>A0A1M4TKN6_9BACT</name>
<dbReference type="InterPro" id="IPR040452">
    <property type="entry name" value="SfsA_C"/>
</dbReference>
<gene>
    <name evidence="1" type="primary">sfsA</name>
    <name evidence="4" type="ORF">SAMN05444274_101384</name>
</gene>
<dbReference type="Pfam" id="PF17746">
    <property type="entry name" value="SfsA_N"/>
    <property type="match status" value="1"/>
</dbReference>
<feature type="domain" description="Sugar fermentation stimulation protein C-terminal" evidence="2">
    <location>
        <begin position="84"/>
        <end position="218"/>
    </location>
</feature>